<name>A0A183UPR4_TOXCA</name>
<protein>
    <submittedName>
        <fullName evidence="5">C45G9.11</fullName>
    </submittedName>
</protein>
<feature type="transmembrane region" description="Helical" evidence="2">
    <location>
        <begin position="212"/>
        <end position="231"/>
    </location>
</feature>
<evidence type="ECO:0000256" key="1">
    <source>
        <dbReference type="SAM" id="MobiDB-lite"/>
    </source>
</evidence>
<evidence type="ECO:0000313" key="4">
    <source>
        <dbReference type="Proteomes" id="UP000050794"/>
    </source>
</evidence>
<proteinExistence type="predicted"/>
<gene>
    <name evidence="3" type="ORF">TCNE_LOCUS10484</name>
</gene>
<dbReference type="Proteomes" id="UP000050794">
    <property type="component" value="Unassembled WGS sequence"/>
</dbReference>
<keyword evidence="2" id="KW-0812">Transmembrane</keyword>
<feature type="region of interest" description="Disordered" evidence="1">
    <location>
        <begin position="1"/>
        <end position="20"/>
    </location>
</feature>
<dbReference type="AlphaFoldDB" id="A0A183UPR4"/>
<feature type="transmembrane region" description="Helical" evidence="2">
    <location>
        <begin position="177"/>
        <end position="200"/>
    </location>
</feature>
<dbReference type="EMBL" id="UYWY01020512">
    <property type="protein sequence ID" value="VDM41805.1"/>
    <property type="molecule type" value="Genomic_DNA"/>
</dbReference>
<keyword evidence="2" id="KW-0472">Membrane</keyword>
<accession>A0A183UPR4</accession>
<reference evidence="5" key="1">
    <citation type="submission" date="2016-06" db="UniProtKB">
        <authorList>
            <consortium name="WormBaseParasite"/>
        </authorList>
    </citation>
    <scope>IDENTIFICATION</scope>
</reference>
<evidence type="ECO:0000256" key="2">
    <source>
        <dbReference type="SAM" id="Phobius"/>
    </source>
</evidence>
<keyword evidence="4" id="KW-1185">Reference proteome</keyword>
<keyword evidence="2" id="KW-1133">Transmembrane helix</keyword>
<feature type="transmembrane region" description="Helical" evidence="2">
    <location>
        <begin position="132"/>
        <end position="153"/>
    </location>
</feature>
<reference evidence="3 4" key="2">
    <citation type="submission" date="2018-11" db="EMBL/GenBank/DDBJ databases">
        <authorList>
            <consortium name="Pathogen Informatics"/>
        </authorList>
    </citation>
    <scope>NUCLEOTIDE SEQUENCE [LARGE SCALE GENOMIC DNA]</scope>
</reference>
<organism evidence="4 5">
    <name type="scientific">Toxocara canis</name>
    <name type="common">Canine roundworm</name>
    <dbReference type="NCBI Taxonomy" id="6265"/>
    <lineage>
        <taxon>Eukaryota</taxon>
        <taxon>Metazoa</taxon>
        <taxon>Ecdysozoa</taxon>
        <taxon>Nematoda</taxon>
        <taxon>Chromadorea</taxon>
        <taxon>Rhabditida</taxon>
        <taxon>Spirurina</taxon>
        <taxon>Ascaridomorpha</taxon>
        <taxon>Ascaridoidea</taxon>
        <taxon>Toxocaridae</taxon>
        <taxon>Toxocara</taxon>
    </lineage>
</organism>
<sequence>MKHAQHGFMTPSVSRGLPPQRNWVTAVKRNDAHQNQRKARLQTVAGSEPNLKLVEVVSCFRNLPREGNRNVPRIIRFKRKWRRMIARMKCALSAIGLRNARVAPISGKVRERHLELEPLCCLSSCLVRGGCVSIVAFEVTYVIMTLFMIALRLHDGGRLKFWSQFQPNLNAVATHQLFLYVVVAFDMLTILMVLAMSRALIRFNKELMRLHWYFDFFSLGFNLFAVFTYTIGLSVPGAQSWSVVNTILVLCFAAQIPIQLWAITVVKSCYDFFVLLHVFIAMAEA</sequence>
<evidence type="ECO:0000313" key="5">
    <source>
        <dbReference type="WBParaSite" id="TCNE_0001048401-mRNA-1"/>
    </source>
</evidence>
<dbReference type="WBParaSite" id="TCNE_0001048401-mRNA-1">
    <property type="protein sequence ID" value="TCNE_0001048401-mRNA-1"/>
    <property type="gene ID" value="TCNE_0001048401"/>
</dbReference>
<evidence type="ECO:0000313" key="3">
    <source>
        <dbReference type="EMBL" id="VDM41805.1"/>
    </source>
</evidence>